<name>A0A8K0L7K2_9PEZI</name>
<protein>
    <submittedName>
        <fullName evidence="2">Uncharacterized protein</fullName>
    </submittedName>
</protein>
<proteinExistence type="predicted"/>
<feature type="region of interest" description="Disordered" evidence="1">
    <location>
        <begin position="44"/>
        <end position="77"/>
    </location>
</feature>
<evidence type="ECO:0000313" key="2">
    <source>
        <dbReference type="EMBL" id="KAG8629583.1"/>
    </source>
</evidence>
<organism evidence="2 3">
    <name type="scientific">Elsinoe batatas</name>
    <dbReference type="NCBI Taxonomy" id="2601811"/>
    <lineage>
        <taxon>Eukaryota</taxon>
        <taxon>Fungi</taxon>
        <taxon>Dikarya</taxon>
        <taxon>Ascomycota</taxon>
        <taxon>Pezizomycotina</taxon>
        <taxon>Dothideomycetes</taxon>
        <taxon>Dothideomycetidae</taxon>
        <taxon>Myriangiales</taxon>
        <taxon>Elsinoaceae</taxon>
        <taxon>Elsinoe</taxon>
    </lineage>
</organism>
<dbReference type="Proteomes" id="UP000809789">
    <property type="component" value="Unassembled WGS sequence"/>
</dbReference>
<gene>
    <name evidence="2" type="ORF">KVT40_003448</name>
</gene>
<dbReference type="EMBL" id="JAESVG020000003">
    <property type="protein sequence ID" value="KAG8629583.1"/>
    <property type="molecule type" value="Genomic_DNA"/>
</dbReference>
<evidence type="ECO:0000256" key="1">
    <source>
        <dbReference type="SAM" id="MobiDB-lite"/>
    </source>
</evidence>
<dbReference type="AlphaFoldDB" id="A0A8K0L7K2"/>
<comment type="caution">
    <text evidence="2">The sequence shown here is derived from an EMBL/GenBank/DDBJ whole genome shotgun (WGS) entry which is preliminary data.</text>
</comment>
<evidence type="ECO:0000313" key="3">
    <source>
        <dbReference type="Proteomes" id="UP000809789"/>
    </source>
</evidence>
<keyword evidence="3" id="KW-1185">Reference proteome</keyword>
<dbReference type="OrthoDB" id="10623315at2759"/>
<reference evidence="2" key="1">
    <citation type="submission" date="2021-07" db="EMBL/GenBank/DDBJ databases">
        <title>Elsinoe batatas strain:CRI-CJ2 Genome sequencing and assembly.</title>
        <authorList>
            <person name="Huang L."/>
        </authorList>
    </citation>
    <scope>NUCLEOTIDE SEQUENCE</scope>
    <source>
        <strain evidence="2">CRI-CJ2</strain>
    </source>
</reference>
<accession>A0A8K0L7K2</accession>
<sequence length="77" mass="9026">MAVSTSYWSVSCPFPQFRRGDSRRAFRSRIQWLTPSSYQIQTGLPRGYPHLSRHQPSYQWRGPFRLSSPEQTPRLGV</sequence>